<feature type="signal peptide" evidence="9">
    <location>
        <begin position="1"/>
        <end position="22"/>
    </location>
</feature>
<dbReference type="SUPFAM" id="SSF56954">
    <property type="entry name" value="Outer membrane efflux proteins (OEP)"/>
    <property type="match status" value="1"/>
</dbReference>
<dbReference type="GO" id="GO:0009279">
    <property type="term" value="C:cell outer membrane"/>
    <property type="evidence" value="ECO:0007669"/>
    <property type="project" value="UniProtKB-SubCell"/>
</dbReference>
<sequence>MRTVLILCMIFSLGLVSGRSQGQTVSPEKSPIDSYVEEAFVSNLVLQQKNVSLDKALLALQTARSLFLPSVAFQMNYQTADGGRQIPLPLGDLLNGTYATLNQLTGTQAFPQLENQSITFLPKNFYDAKVRTTVPVINADLIYNKKISEQQIVLHEYEVETYKRELVKNVKSAYYTYLNALNAIGIYQSSLGLAQEGKRVNEKLLESGKGLPAYILRANSEIASVQAQLTQAKQQAENARLYFNSLLNRNADLAVDTAFDTDAELARVSVQVNGAIAAGEREELKSLRQVIGLNETVVKMNQSFWIPKLSGFLDLGTQAENWKYNKESRYYLAGLQFDIPVFAGNNNRRKISQSRLDLKNAQLNLEQVKQQLSLSSSVALNNLRSAWETYRSSTVQLDAAESYQRLIERGFRAGSNTYIETVDARNQLTAARMALTINKYNVLTAAAALERETASFNLNK</sequence>
<dbReference type="PANTHER" id="PTHR30026:SF20">
    <property type="entry name" value="OUTER MEMBRANE PROTEIN TOLC"/>
    <property type="match status" value="1"/>
</dbReference>
<evidence type="ECO:0000313" key="10">
    <source>
        <dbReference type="EMBL" id="PWG79504.1"/>
    </source>
</evidence>
<dbReference type="Pfam" id="PF02321">
    <property type="entry name" value="OEP"/>
    <property type="match status" value="2"/>
</dbReference>
<keyword evidence="6" id="KW-0472">Membrane</keyword>
<evidence type="ECO:0000256" key="2">
    <source>
        <dbReference type="ARBA" id="ARBA00007613"/>
    </source>
</evidence>
<dbReference type="AlphaFoldDB" id="A0A2U2PDW6"/>
<comment type="caution">
    <text evidence="10">The sequence shown here is derived from an EMBL/GenBank/DDBJ whole genome shotgun (WGS) entry which is preliminary data.</text>
</comment>
<proteinExistence type="inferred from homology"/>
<keyword evidence="9" id="KW-0732">Signal</keyword>
<evidence type="ECO:0000256" key="1">
    <source>
        <dbReference type="ARBA" id="ARBA00004442"/>
    </source>
</evidence>
<keyword evidence="11" id="KW-1185">Reference proteome</keyword>
<dbReference type="Proteomes" id="UP000245647">
    <property type="component" value="Unassembled WGS sequence"/>
</dbReference>
<organism evidence="10 11">
    <name type="scientific">Pararcticibacter amylolyticus</name>
    <dbReference type="NCBI Taxonomy" id="2173175"/>
    <lineage>
        <taxon>Bacteria</taxon>
        <taxon>Pseudomonadati</taxon>
        <taxon>Bacteroidota</taxon>
        <taxon>Sphingobacteriia</taxon>
        <taxon>Sphingobacteriales</taxon>
        <taxon>Sphingobacteriaceae</taxon>
        <taxon>Pararcticibacter</taxon>
    </lineage>
</organism>
<evidence type="ECO:0000256" key="7">
    <source>
        <dbReference type="ARBA" id="ARBA00023237"/>
    </source>
</evidence>
<reference evidence="10 11" key="1">
    <citation type="submission" date="2018-04" db="EMBL/GenBank/DDBJ databases">
        <title>Pedobacter chongqingensis sp. nov., isolated from a rottenly hemp rope.</title>
        <authorList>
            <person name="Cai Y."/>
        </authorList>
    </citation>
    <scope>NUCLEOTIDE SEQUENCE [LARGE SCALE GENOMIC DNA]</scope>
    <source>
        <strain evidence="10 11">FJ4-8</strain>
    </source>
</reference>
<evidence type="ECO:0000256" key="8">
    <source>
        <dbReference type="SAM" id="Coils"/>
    </source>
</evidence>
<accession>A0A2U2PDW6</accession>
<evidence type="ECO:0000256" key="3">
    <source>
        <dbReference type="ARBA" id="ARBA00022448"/>
    </source>
</evidence>
<comment type="subcellular location">
    <subcellularLocation>
        <location evidence="1">Cell outer membrane</location>
    </subcellularLocation>
</comment>
<evidence type="ECO:0000256" key="9">
    <source>
        <dbReference type="SAM" id="SignalP"/>
    </source>
</evidence>
<dbReference type="GO" id="GO:1990281">
    <property type="term" value="C:efflux pump complex"/>
    <property type="evidence" value="ECO:0007669"/>
    <property type="project" value="TreeGrafter"/>
</dbReference>
<dbReference type="RefSeq" id="WP_109417047.1">
    <property type="nucleotide sequence ID" value="NZ_QEAS01000014.1"/>
</dbReference>
<dbReference type="InterPro" id="IPR003423">
    <property type="entry name" value="OMP_efflux"/>
</dbReference>
<comment type="similarity">
    <text evidence="2">Belongs to the outer membrane factor (OMF) (TC 1.B.17) family.</text>
</comment>
<dbReference type="PANTHER" id="PTHR30026">
    <property type="entry name" value="OUTER MEMBRANE PROTEIN TOLC"/>
    <property type="match status" value="1"/>
</dbReference>
<name>A0A2U2PDW6_9SPHI</name>
<gene>
    <name evidence="10" type="ORF">DDR33_17280</name>
</gene>
<feature type="chain" id="PRO_5015446023" evidence="9">
    <location>
        <begin position="23"/>
        <end position="460"/>
    </location>
</feature>
<protein>
    <submittedName>
        <fullName evidence="10">TolC family protein</fullName>
    </submittedName>
</protein>
<dbReference type="GO" id="GO:0015288">
    <property type="term" value="F:porin activity"/>
    <property type="evidence" value="ECO:0007669"/>
    <property type="project" value="TreeGrafter"/>
</dbReference>
<keyword evidence="4" id="KW-1134">Transmembrane beta strand</keyword>
<dbReference type="OrthoDB" id="13803at2"/>
<dbReference type="GO" id="GO:0015562">
    <property type="term" value="F:efflux transmembrane transporter activity"/>
    <property type="evidence" value="ECO:0007669"/>
    <property type="project" value="InterPro"/>
</dbReference>
<feature type="coiled-coil region" evidence="8">
    <location>
        <begin position="215"/>
        <end position="242"/>
    </location>
</feature>
<dbReference type="InterPro" id="IPR051906">
    <property type="entry name" value="TolC-like"/>
</dbReference>
<keyword evidence="5" id="KW-0812">Transmembrane</keyword>
<dbReference type="EMBL" id="QEAS01000014">
    <property type="protein sequence ID" value="PWG79504.1"/>
    <property type="molecule type" value="Genomic_DNA"/>
</dbReference>
<evidence type="ECO:0000256" key="4">
    <source>
        <dbReference type="ARBA" id="ARBA00022452"/>
    </source>
</evidence>
<evidence type="ECO:0000256" key="6">
    <source>
        <dbReference type="ARBA" id="ARBA00023136"/>
    </source>
</evidence>
<evidence type="ECO:0000256" key="5">
    <source>
        <dbReference type="ARBA" id="ARBA00022692"/>
    </source>
</evidence>
<keyword evidence="8" id="KW-0175">Coiled coil</keyword>
<evidence type="ECO:0000313" key="11">
    <source>
        <dbReference type="Proteomes" id="UP000245647"/>
    </source>
</evidence>
<keyword evidence="3" id="KW-0813">Transport</keyword>
<keyword evidence="7" id="KW-0998">Cell outer membrane</keyword>
<dbReference type="Gene3D" id="1.20.1600.10">
    <property type="entry name" value="Outer membrane efflux proteins (OEP)"/>
    <property type="match status" value="1"/>
</dbReference>